<name>A0A2A9PLF6_OPHUN</name>
<keyword evidence="3" id="KW-1185">Reference proteome</keyword>
<gene>
    <name evidence="2" type="ORF">XA68_16443</name>
</gene>
<dbReference type="AlphaFoldDB" id="A0A2A9PLF6"/>
<reference evidence="2 3" key="1">
    <citation type="journal article" date="2015" name="BMC Genomics">
        <title>Gene expression during zombie ant biting behavior reflects the complexity underlying fungal parasitic behavioral manipulation.</title>
        <authorList>
            <person name="de Bekker C."/>
            <person name="Ohm R.A."/>
            <person name="Loreto R.G."/>
            <person name="Sebastian A."/>
            <person name="Albert I."/>
            <person name="Merrow M."/>
            <person name="Brachmann A."/>
            <person name="Hughes D.P."/>
        </authorList>
    </citation>
    <scope>NUCLEOTIDE SEQUENCE [LARGE SCALE GENOMIC DNA]</scope>
    <source>
        <strain evidence="2 3">SC16a</strain>
    </source>
</reference>
<evidence type="ECO:0000313" key="2">
    <source>
        <dbReference type="EMBL" id="PFH61722.1"/>
    </source>
</evidence>
<dbReference type="EMBL" id="LAZP02000057">
    <property type="protein sequence ID" value="PFH61722.1"/>
    <property type="molecule type" value="Genomic_DNA"/>
</dbReference>
<feature type="region of interest" description="Disordered" evidence="1">
    <location>
        <begin position="19"/>
        <end position="63"/>
    </location>
</feature>
<comment type="caution">
    <text evidence="2">The sequence shown here is derived from an EMBL/GenBank/DDBJ whole genome shotgun (WGS) entry which is preliminary data.</text>
</comment>
<accession>A0A2A9PLF6</accession>
<dbReference type="Proteomes" id="UP000037136">
    <property type="component" value="Unassembled WGS sequence"/>
</dbReference>
<organism evidence="2 3">
    <name type="scientific">Ophiocordyceps unilateralis</name>
    <name type="common">Zombie-ant fungus</name>
    <name type="synonym">Torrubia unilateralis</name>
    <dbReference type="NCBI Taxonomy" id="268505"/>
    <lineage>
        <taxon>Eukaryota</taxon>
        <taxon>Fungi</taxon>
        <taxon>Dikarya</taxon>
        <taxon>Ascomycota</taxon>
        <taxon>Pezizomycotina</taxon>
        <taxon>Sordariomycetes</taxon>
        <taxon>Hypocreomycetidae</taxon>
        <taxon>Hypocreales</taxon>
        <taxon>Ophiocordycipitaceae</taxon>
        <taxon>Ophiocordyceps</taxon>
    </lineage>
</organism>
<reference evidence="2 3" key="2">
    <citation type="journal article" date="2017" name="Sci. Rep.">
        <title>Ant-infecting Ophiocordyceps genomes reveal a high diversity of potential behavioral manipulation genes and a possible major role for enterotoxins.</title>
        <authorList>
            <person name="de Bekker C."/>
            <person name="Ohm R.A."/>
            <person name="Evans H.C."/>
            <person name="Brachmann A."/>
            <person name="Hughes D.P."/>
        </authorList>
    </citation>
    <scope>NUCLEOTIDE SEQUENCE [LARGE SCALE GENOMIC DNA]</scope>
    <source>
        <strain evidence="2 3">SC16a</strain>
    </source>
</reference>
<protein>
    <submittedName>
        <fullName evidence="2">Uncharacterized protein</fullName>
    </submittedName>
</protein>
<dbReference type="InterPro" id="IPR054208">
    <property type="entry name" value="DUF6914"/>
</dbReference>
<dbReference type="Pfam" id="PF21858">
    <property type="entry name" value="DUF6914"/>
    <property type="match status" value="1"/>
</dbReference>
<dbReference type="OrthoDB" id="2679825at2759"/>
<sequence>MPSKKDRLYVALYARGGAPSMPGLKDTCFNGPDINATGPRPHRQSQKPESTSISLRADTPSAGASQNLNCVEWVREAFEAAVTDGNALGTCASDWKSVRDAAMWYVETKKAAHRFDGTVPYDQSKAATWDMLEGVELAP</sequence>
<evidence type="ECO:0000256" key="1">
    <source>
        <dbReference type="SAM" id="MobiDB-lite"/>
    </source>
</evidence>
<proteinExistence type="predicted"/>
<evidence type="ECO:0000313" key="3">
    <source>
        <dbReference type="Proteomes" id="UP000037136"/>
    </source>
</evidence>